<proteinExistence type="predicted"/>
<keyword evidence="1" id="KW-0560">Oxidoreductase</keyword>
<evidence type="ECO:0000259" key="3">
    <source>
        <dbReference type="Pfam" id="PF22725"/>
    </source>
</evidence>
<evidence type="ECO:0000259" key="2">
    <source>
        <dbReference type="Pfam" id="PF01408"/>
    </source>
</evidence>
<dbReference type="GO" id="GO:0000166">
    <property type="term" value="F:nucleotide binding"/>
    <property type="evidence" value="ECO:0007669"/>
    <property type="project" value="InterPro"/>
</dbReference>
<dbReference type="GO" id="GO:0016491">
    <property type="term" value="F:oxidoreductase activity"/>
    <property type="evidence" value="ECO:0007669"/>
    <property type="project" value="UniProtKB-KW"/>
</dbReference>
<dbReference type="EMBL" id="FRAF01000010">
    <property type="protein sequence ID" value="SHK20094.1"/>
    <property type="molecule type" value="Genomic_DNA"/>
</dbReference>
<dbReference type="PANTHER" id="PTHR43818:SF11">
    <property type="entry name" value="BCDNA.GH03377"/>
    <property type="match status" value="1"/>
</dbReference>
<evidence type="ECO:0000313" key="4">
    <source>
        <dbReference type="EMBL" id="SHK20094.1"/>
    </source>
</evidence>
<dbReference type="Pfam" id="PF01408">
    <property type="entry name" value="GFO_IDH_MocA"/>
    <property type="match status" value="1"/>
</dbReference>
<dbReference type="SUPFAM" id="SSF51735">
    <property type="entry name" value="NAD(P)-binding Rossmann-fold domains"/>
    <property type="match status" value="1"/>
</dbReference>
<protein>
    <submittedName>
        <fullName evidence="4">Predicted dehydrogenase</fullName>
    </submittedName>
</protein>
<dbReference type="Proteomes" id="UP000184016">
    <property type="component" value="Unassembled WGS sequence"/>
</dbReference>
<accession>A0A1M6QIF5</accession>
<dbReference type="InterPro" id="IPR050463">
    <property type="entry name" value="Gfo/Idh/MocA_oxidrdct_glycsds"/>
</dbReference>
<dbReference type="OrthoDB" id="2350336at2"/>
<sequence>MSEGKALRVAMIGYQFMGKAHSHAFRDVSFYFPNLRPVTLQVLVGRQEERVRQAAARYGFAEVASDWREIVERDDIDIVDIVTPNHLHREIAIAALRAGKHVLCEKPLALSLEEAVEMEMEAKKALGINMICHNYRFAPAVQLAKQWLQEGRLGKIYHIRAQYLQDWMISPDHPMEWRLQKQLAGSGALGDIGSHIIDLARFLVGEIDDVTAVMKTFIQERPFMVENEQDVTGKVDVDDAAAFLAKFLDGALGVFEATRFATGNRNGNRFEINGEKGSLRWDLEDMNRLYAYFVDDPADCQGFRQIQCTESVHPYLQAYWPPGHIIGYEHTFINLFATFLMAIERREQGIDYRNLPSPNFTDGLYNQRVMAAVERSAENGKWEKVMGSAI</sequence>
<gene>
    <name evidence="4" type="ORF">SAMN05443507_11016</name>
</gene>
<dbReference type="InterPro" id="IPR036291">
    <property type="entry name" value="NAD(P)-bd_dom_sf"/>
</dbReference>
<dbReference type="PANTHER" id="PTHR43818">
    <property type="entry name" value="BCDNA.GH03377"/>
    <property type="match status" value="1"/>
</dbReference>
<dbReference type="SUPFAM" id="SSF55347">
    <property type="entry name" value="Glyceraldehyde-3-phosphate dehydrogenase-like, C-terminal domain"/>
    <property type="match status" value="1"/>
</dbReference>
<keyword evidence="5" id="KW-1185">Reference proteome</keyword>
<dbReference type="STRING" id="1830138.SAMN05443507_11016"/>
<dbReference type="Gene3D" id="3.40.50.720">
    <property type="entry name" value="NAD(P)-binding Rossmann-like Domain"/>
    <property type="match status" value="1"/>
</dbReference>
<evidence type="ECO:0000313" key="5">
    <source>
        <dbReference type="Proteomes" id="UP000184016"/>
    </source>
</evidence>
<organism evidence="4 5">
    <name type="scientific">Alicyclobacillus tolerans</name>
    <dbReference type="NCBI Taxonomy" id="90970"/>
    <lineage>
        <taxon>Bacteria</taxon>
        <taxon>Bacillati</taxon>
        <taxon>Bacillota</taxon>
        <taxon>Bacilli</taxon>
        <taxon>Bacillales</taxon>
        <taxon>Alicyclobacillaceae</taxon>
        <taxon>Alicyclobacillus</taxon>
    </lineage>
</organism>
<dbReference type="Gene3D" id="3.30.360.10">
    <property type="entry name" value="Dihydrodipicolinate Reductase, domain 2"/>
    <property type="match status" value="1"/>
</dbReference>
<feature type="domain" description="GFO/IDH/MocA-like oxidoreductase" evidence="3">
    <location>
        <begin position="141"/>
        <end position="280"/>
    </location>
</feature>
<dbReference type="AlphaFoldDB" id="A0A1M6QIF5"/>
<name>A0A1M6QIF5_9BACL</name>
<reference evidence="5" key="1">
    <citation type="submission" date="2016-11" db="EMBL/GenBank/DDBJ databases">
        <authorList>
            <person name="Varghese N."/>
            <person name="Submissions S."/>
        </authorList>
    </citation>
    <scope>NUCLEOTIDE SEQUENCE [LARGE SCALE GENOMIC DNA]</scope>
    <source>
        <strain evidence="5">USBA-503</strain>
    </source>
</reference>
<dbReference type="InterPro" id="IPR000683">
    <property type="entry name" value="Gfo/Idh/MocA-like_OxRdtase_N"/>
</dbReference>
<dbReference type="InterPro" id="IPR055170">
    <property type="entry name" value="GFO_IDH_MocA-like_dom"/>
</dbReference>
<feature type="domain" description="Gfo/Idh/MocA-like oxidoreductase N-terminal" evidence="2">
    <location>
        <begin position="7"/>
        <end position="125"/>
    </location>
</feature>
<dbReference type="Pfam" id="PF22725">
    <property type="entry name" value="GFO_IDH_MocA_C3"/>
    <property type="match status" value="1"/>
</dbReference>
<dbReference type="RefSeq" id="WP_072873872.1">
    <property type="nucleotide sequence ID" value="NZ_FRAF01000010.1"/>
</dbReference>
<evidence type="ECO:0000256" key="1">
    <source>
        <dbReference type="ARBA" id="ARBA00023002"/>
    </source>
</evidence>